<feature type="transmembrane region" description="Helical" evidence="10">
    <location>
        <begin position="72"/>
        <end position="97"/>
    </location>
</feature>
<keyword evidence="4 10" id="KW-0633">Potassium transport</keyword>
<evidence type="ECO:0000256" key="1">
    <source>
        <dbReference type="ARBA" id="ARBA00004141"/>
    </source>
</evidence>
<evidence type="ECO:0000256" key="6">
    <source>
        <dbReference type="ARBA" id="ARBA00022958"/>
    </source>
</evidence>
<evidence type="ECO:0000256" key="2">
    <source>
        <dbReference type="ARBA" id="ARBA00009137"/>
    </source>
</evidence>
<dbReference type="GO" id="GO:0030007">
    <property type="term" value="P:intracellular potassium ion homeostasis"/>
    <property type="evidence" value="ECO:0007669"/>
    <property type="project" value="UniProtKB-UniRule"/>
</dbReference>
<dbReference type="Pfam" id="PF02386">
    <property type="entry name" value="TrkH"/>
    <property type="match status" value="1"/>
</dbReference>
<keyword evidence="13" id="KW-1185">Reference proteome</keyword>
<accession>A0A3N4KT01</accession>
<sequence length="831" mass="92875">MGEPKKWSFRPRLSFITAHYLYIVSIIILGSVIIYPMKNMAYIDALVFASGSATQSGINTVDVNTIKLYQQIVMYIVPLITTPIFINTFVVFVRLYWFEKRFENIVALSRQPSRAKTGRSTGTLFSPTEDVDREERGVRGREIKVLHSESRAPSPDKPTPGVEAERTSTETTQVTPEFPTLAPEGFSPMDSRGSFMGQQGRDRTPSRGSSSTEGYELRSKMGNSGNELMDGDRPQRNQENGNIQFVNLPSPQPRTNDPGSLSAPHIAFAENRRAPSSGKALRIPGPREFEQGDRAHEVDEDDDANTLHRARTTGDTDYGRSGAYDVPASRTISLGNAATNGSNNMRMRRVSTTVDRFLPRASTVERVMTSAFAMGPHPRKRNMSPLSRFSRKAAKEPPVMPYLSYQPTLGRNSNFVDLTDEQRDELGGIEYRSLKLLARVLVGYYVFFHLFGVVCFIPWINTMTRYKDYVKSVGVNPTWWAIYTSQTAFNDLGFTLTPDSMVSFQQATFILIVMSFLIVIGNTGFPCLLRLIIWLGFKVCPEGSSYRECLNFLLDHPRRCFTLLFPSGTTWMLFWMLVFLNVSDVILFIVLDLKDKDVTDIPVGSRIMGAIFQAASTRTSGTSVVNLAELHPAIQVSYMVMMYISVFPIAISVRKTNVYEESSLGIYANGDEEDEAANGKTSFVGAHLRKQLSFDLWYIFLGLFIITIAEGSHIENNSDYAFTTFAILFEVVSAYGTVGLSLGYPGFNTAFTGQFSVVSKLVIVAMQIRGRHRGLPYELDRAILLPSESLHKNEAADAQKRALRRRGSSFSQVGRPMTGNRSFMSQAIADD</sequence>
<dbReference type="STRING" id="1392247.A0A3N4KT01"/>
<protein>
    <recommendedName>
        <fullName evidence="10">Potassium transport protein</fullName>
    </recommendedName>
</protein>
<dbReference type="OrthoDB" id="9999863at2759"/>
<dbReference type="InterPro" id="IPR003445">
    <property type="entry name" value="Cat_transpt"/>
</dbReference>
<organism evidence="12 13">
    <name type="scientific">Morchella conica CCBAS932</name>
    <dbReference type="NCBI Taxonomy" id="1392247"/>
    <lineage>
        <taxon>Eukaryota</taxon>
        <taxon>Fungi</taxon>
        <taxon>Dikarya</taxon>
        <taxon>Ascomycota</taxon>
        <taxon>Pezizomycotina</taxon>
        <taxon>Pezizomycetes</taxon>
        <taxon>Pezizales</taxon>
        <taxon>Morchellaceae</taxon>
        <taxon>Morchella</taxon>
    </lineage>
</organism>
<keyword evidence="8 10" id="KW-0406">Ion transport</keyword>
<feature type="region of interest" description="Disordered" evidence="11">
    <location>
        <begin position="115"/>
        <end position="263"/>
    </location>
</feature>
<feature type="transmembrane region" description="Helical" evidence="10">
    <location>
        <begin position="509"/>
        <end position="537"/>
    </location>
</feature>
<keyword evidence="6 10" id="KW-0630">Potassium</keyword>
<dbReference type="GO" id="GO:1990573">
    <property type="term" value="P:potassium ion import across plasma membrane"/>
    <property type="evidence" value="ECO:0007669"/>
    <property type="project" value="TreeGrafter"/>
</dbReference>
<keyword evidence="9 10" id="KW-0472">Membrane</keyword>
<feature type="compositionally biased region" description="Polar residues" evidence="11">
    <location>
        <begin position="115"/>
        <end position="126"/>
    </location>
</feature>
<dbReference type="PANTHER" id="PTHR31064">
    <property type="entry name" value="POTASSIUM TRANSPORT PROTEIN DDB_G0292412-RELATED"/>
    <property type="match status" value="1"/>
</dbReference>
<evidence type="ECO:0000256" key="5">
    <source>
        <dbReference type="ARBA" id="ARBA00022692"/>
    </source>
</evidence>
<evidence type="ECO:0000313" key="13">
    <source>
        <dbReference type="Proteomes" id="UP000277580"/>
    </source>
</evidence>
<evidence type="ECO:0000256" key="9">
    <source>
        <dbReference type="ARBA" id="ARBA00023136"/>
    </source>
</evidence>
<gene>
    <name evidence="12" type="ORF">P167DRAFT_553551</name>
</gene>
<evidence type="ECO:0000256" key="7">
    <source>
        <dbReference type="ARBA" id="ARBA00022989"/>
    </source>
</evidence>
<evidence type="ECO:0000256" key="4">
    <source>
        <dbReference type="ARBA" id="ARBA00022538"/>
    </source>
</evidence>
<reference evidence="12 13" key="1">
    <citation type="journal article" date="2018" name="Nat. Ecol. Evol.">
        <title>Pezizomycetes genomes reveal the molecular basis of ectomycorrhizal truffle lifestyle.</title>
        <authorList>
            <person name="Murat C."/>
            <person name="Payen T."/>
            <person name="Noel B."/>
            <person name="Kuo A."/>
            <person name="Morin E."/>
            <person name="Chen J."/>
            <person name="Kohler A."/>
            <person name="Krizsan K."/>
            <person name="Balestrini R."/>
            <person name="Da Silva C."/>
            <person name="Montanini B."/>
            <person name="Hainaut M."/>
            <person name="Levati E."/>
            <person name="Barry K.W."/>
            <person name="Belfiori B."/>
            <person name="Cichocki N."/>
            <person name="Clum A."/>
            <person name="Dockter R.B."/>
            <person name="Fauchery L."/>
            <person name="Guy J."/>
            <person name="Iotti M."/>
            <person name="Le Tacon F."/>
            <person name="Lindquist E.A."/>
            <person name="Lipzen A."/>
            <person name="Malagnac F."/>
            <person name="Mello A."/>
            <person name="Molinier V."/>
            <person name="Miyauchi S."/>
            <person name="Poulain J."/>
            <person name="Riccioni C."/>
            <person name="Rubini A."/>
            <person name="Sitrit Y."/>
            <person name="Splivallo R."/>
            <person name="Traeger S."/>
            <person name="Wang M."/>
            <person name="Zifcakova L."/>
            <person name="Wipf D."/>
            <person name="Zambonelli A."/>
            <person name="Paolocci F."/>
            <person name="Nowrousian M."/>
            <person name="Ottonello S."/>
            <person name="Baldrian P."/>
            <person name="Spatafora J.W."/>
            <person name="Henrissat B."/>
            <person name="Nagy L.G."/>
            <person name="Aury J.M."/>
            <person name="Wincker P."/>
            <person name="Grigoriev I.V."/>
            <person name="Bonfante P."/>
            <person name="Martin F.M."/>
        </authorList>
    </citation>
    <scope>NUCLEOTIDE SEQUENCE [LARGE SCALE GENOMIC DNA]</scope>
    <source>
        <strain evidence="12 13">CCBAS932</strain>
    </source>
</reference>
<dbReference type="PANTHER" id="PTHR31064:SF30">
    <property type="entry name" value="HIGH-AFFINITY POTASSIUM TRANSPORT PROTEIN-RELATED"/>
    <property type="match status" value="1"/>
</dbReference>
<feature type="transmembrane region" description="Helical" evidence="10">
    <location>
        <begin position="696"/>
        <end position="714"/>
    </location>
</feature>
<comment type="similarity">
    <text evidence="2 10">Belongs to the TrkH potassium transport family.</text>
</comment>
<dbReference type="FunCoup" id="A0A3N4KT01">
    <property type="interactions" value="22"/>
</dbReference>
<dbReference type="InParanoid" id="A0A3N4KT01"/>
<dbReference type="GO" id="GO:0005886">
    <property type="term" value="C:plasma membrane"/>
    <property type="evidence" value="ECO:0007669"/>
    <property type="project" value="InterPro"/>
</dbReference>
<feature type="transmembrane region" description="Helical" evidence="10">
    <location>
        <begin position="436"/>
        <end position="460"/>
    </location>
</feature>
<evidence type="ECO:0000256" key="10">
    <source>
        <dbReference type="PIRNR" id="PIRNR002450"/>
    </source>
</evidence>
<feature type="compositionally biased region" description="Basic and acidic residues" evidence="11">
    <location>
        <begin position="133"/>
        <end position="150"/>
    </location>
</feature>
<comment type="subcellular location">
    <subcellularLocation>
        <location evidence="1">Membrane</location>
        <topology evidence="1">Multi-pass membrane protein</topology>
    </subcellularLocation>
</comment>
<dbReference type="EMBL" id="ML119128">
    <property type="protein sequence ID" value="RPB12549.1"/>
    <property type="molecule type" value="Genomic_DNA"/>
</dbReference>
<dbReference type="PIRSF" id="PIRSF002450">
    <property type="entry name" value="K+_transpter_TRK"/>
    <property type="match status" value="1"/>
</dbReference>
<dbReference type="GO" id="GO:0140107">
    <property type="term" value="F:high-affinity potassium ion transmembrane transporter activity"/>
    <property type="evidence" value="ECO:0007669"/>
    <property type="project" value="TreeGrafter"/>
</dbReference>
<feature type="transmembrane region" description="Helical" evidence="10">
    <location>
        <begin position="20"/>
        <end position="37"/>
    </location>
</feature>
<evidence type="ECO:0000256" key="3">
    <source>
        <dbReference type="ARBA" id="ARBA00022448"/>
    </source>
</evidence>
<dbReference type="AlphaFoldDB" id="A0A3N4KT01"/>
<keyword evidence="3 10" id="KW-0813">Transport</keyword>
<evidence type="ECO:0000256" key="8">
    <source>
        <dbReference type="ARBA" id="ARBA00023065"/>
    </source>
</evidence>
<name>A0A3N4KT01_9PEZI</name>
<dbReference type="InterPro" id="IPR015958">
    <property type="entry name" value="Trk1_fungi"/>
</dbReference>
<keyword evidence="7 10" id="KW-1133">Transmembrane helix</keyword>
<evidence type="ECO:0000313" key="12">
    <source>
        <dbReference type="EMBL" id="RPB12549.1"/>
    </source>
</evidence>
<dbReference type="InterPro" id="IPR004773">
    <property type="entry name" value="K/Na_transp_Trk1/HKT1"/>
</dbReference>
<evidence type="ECO:0000256" key="11">
    <source>
        <dbReference type="SAM" id="MobiDB-lite"/>
    </source>
</evidence>
<proteinExistence type="inferred from homology"/>
<dbReference type="Proteomes" id="UP000277580">
    <property type="component" value="Unassembled WGS sequence"/>
</dbReference>
<feature type="transmembrane region" description="Helical" evidence="10">
    <location>
        <begin position="720"/>
        <end position="744"/>
    </location>
</feature>
<feature type="compositionally biased region" description="Polar residues" evidence="11">
    <location>
        <begin position="237"/>
        <end position="259"/>
    </location>
</feature>
<feature type="region of interest" description="Disordered" evidence="11">
    <location>
        <begin position="292"/>
        <end position="324"/>
    </location>
</feature>
<dbReference type="InterPro" id="IPR051143">
    <property type="entry name" value="TrkH_K-transport"/>
</dbReference>
<dbReference type="NCBIfam" id="TIGR00934">
    <property type="entry name" value="2a38euk"/>
    <property type="match status" value="1"/>
</dbReference>
<keyword evidence="5 10" id="KW-0812">Transmembrane</keyword>
<feature type="transmembrane region" description="Helical" evidence="10">
    <location>
        <begin position="571"/>
        <end position="591"/>
    </location>
</feature>